<keyword evidence="5" id="KW-1133">Transmembrane helix</keyword>
<keyword evidence="4" id="KW-0812">Transmembrane</keyword>
<feature type="region of interest" description="Disordered" evidence="7">
    <location>
        <begin position="1"/>
        <end position="21"/>
    </location>
</feature>
<dbReference type="Pfam" id="PF11203">
    <property type="entry name" value="EccE"/>
    <property type="match status" value="1"/>
</dbReference>
<organism evidence="9 10">
    <name type="scientific">Rhodococcus pyridinivorans</name>
    <dbReference type="NCBI Taxonomy" id="103816"/>
    <lineage>
        <taxon>Bacteria</taxon>
        <taxon>Bacillati</taxon>
        <taxon>Actinomycetota</taxon>
        <taxon>Actinomycetes</taxon>
        <taxon>Mycobacteriales</taxon>
        <taxon>Nocardiaceae</taxon>
        <taxon>Rhodococcus</taxon>
    </lineage>
</organism>
<name>A0A7M2XIX4_9NOCA</name>
<dbReference type="InterPro" id="IPR021368">
    <property type="entry name" value="T7SS_EccE"/>
</dbReference>
<evidence type="ECO:0000256" key="1">
    <source>
        <dbReference type="ARBA" id="ARBA00004236"/>
    </source>
</evidence>
<sequence>MQRTVFESGDSRVSTAPTGARISTAPTGARISTAAGDARSRVAVRLVGAQCVAALVWTLAVVSGASVWVACAIAVPPAALCLVRIGGRGTAEWIATVLRRRPDDVSVSGVLRDFHVGSAVPVGVLWDGPYATVVLEPFSPAGAITRLGRDSEETGRTLPLDAIAACLYRHDVVLDGIDVVVQGRRVRDSTPAGQAYAQLLGPLPAAAERTVRVVLRLDVTSCAAAAARRGGGSEGAARTVVAAARRVIRALGDAGYGARLLTASEIEQAALRISHGVPATEWAPTRRHVALASAFDSGGAFDPRRIDRRHTAAIWSHPTLASTLVLRLRPGDDGSVRVGALARFTTREADVPSVAGLFPAYGRHAELLTAALPLGVPQLEDRVPLRESRSGELDALALPAGGCGQLIGSDDAGRAVTARLTGPGVRSVHIAGELYLAQQVVFRAVAVGARVVVHTDRSGAWRGLVGSAAGPDRLRLAGEYAGDHDFDTVVYDGVPPTSSMPHATAIHVHIHPDGWPRERPTVSLLQPGAAGDRVVLTVGGERTPLTLVTIAAESTHLGRSRMPDPAPQPG</sequence>
<evidence type="ECO:0000256" key="2">
    <source>
        <dbReference type="ARBA" id="ARBA00007759"/>
    </source>
</evidence>
<evidence type="ECO:0000256" key="3">
    <source>
        <dbReference type="ARBA" id="ARBA00022475"/>
    </source>
</evidence>
<evidence type="ECO:0000313" key="10">
    <source>
        <dbReference type="Proteomes" id="UP000593818"/>
    </source>
</evidence>
<protein>
    <submittedName>
        <fullName evidence="9">Type VII secretion protein EccE</fullName>
    </submittedName>
</protein>
<keyword evidence="3" id="KW-1003">Cell membrane</keyword>
<evidence type="ECO:0000256" key="4">
    <source>
        <dbReference type="ARBA" id="ARBA00022692"/>
    </source>
</evidence>
<proteinExistence type="inferred from homology"/>
<feature type="domain" description="Type VII secretion system protein EccE" evidence="8">
    <location>
        <begin position="205"/>
        <end position="292"/>
    </location>
</feature>
<keyword evidence="6" id="KW-0472">Membrane</keyword>
<dbReference type="GO" id="GO:0005886">
    <property type="term" value="C:plasma membrane"/>
    <property type="evidence" value="ECO:0007669"/>
    <property type="project" value="UniProtKB-SubCell"/>
</dbReference>
<dbReference type="NCBIfam" id="TIGR03923">
    <property type="entry name" value="T7SS_EccE"/>
    <property type="match status" value="1"/>
</dbReference>
<evidence type="ECO:0000256" key="5">
    <source>
        <dbReference type="ARBA" id="ARBA00022989"/>
    </source>
</evidence>
<feature type="compositionally biased region" description="Polar residues" evidence="7">
    <location>
        <begin position="1"/>
        <end position="17"/>
    </location>
</feature>
<dbReference type="EMBL" id="CP063450">
    <property type="protein sequence ID" value="QOV97665.1"/>
    <property type="molecule type" value="Genomic_DNA"/>
</dbReference>
<accession>A0A7M2XIX4</accession>
<evidence type="ECO:0000256" key="7">
    <source>
        <dbReference type="SAM" id="MobiDB-lite"/>
    </source>
</evidence>
<keyword evidence="10" id="KW-1185">Reference proteome</keyword>
<dbReference type="InterPro" id="IPR050051">
    <property type="entry name" value="EccE_dom"/>
</dbReference>
<dbReference type="Proteomes" id="UP000593818">
    <property type="component" value="Chromosome"/>
</dbReference>
<evidence type="ECO:0000256" key="6">
    <source>
        <dbReference type="ARBA" id="ARBA00023136"/>
    </source>
</evidence>
<evidence type="ECO:0000313" key="9">
    <source>
        <dbReference type="EMBL" id="QOV97665.1"/>
    </source>
</evidence>
<evidence type="ECO:0000259" key="8">
    <source>
        <dbReference type="Pfam" id="PF11203"/>
    </source>
</evidence>
<dbReference type="AlphaFoldDB" id="A0A7M2XIX4"/>
<reference evidence="9 10" key="1">
    <citation type="submission" date="2020-10" db="EMBL/GenBank/DDBJ databases">
        <title>Whole genome sequence of oil-degrading bacteria Rhodococcus pyridinivorans strain 5Ap.</title>
        <authorList>
            <person name="Akhremchuk A.E."/>
            <person name="Valentovich L.N."/>
            <person name="Charniauskaya M.I."/>
            <person name="Bukliarevich H.A."/>
            <person name="Titok M.A."/>
        </authorList>
    </citation>
    <scope>NUCLEOTIDE SEQUENCE [LARGE SCALE GENOMIC DNA]</scope>
    <source>
        <strain evidence="9 10">5Ap</strain>
    </source>
</reference>
<gene>
    <name evidence="9" type="primary">eccE</name>
    <name evidence="9" type="ORF">INP59_17245</name>
</gene>
<comment type="subcellular location">
    <subcellularLocation>
        <location evidence="1">Cell membrane</location>
    </subcellularLocation>
</comment>
<comment type="similarity">
    <text evidence="2">Belongs to the EccE family.</text>
</comment>